<dbReference type="GO" id="GO:0043235">
    <property type="term" value="C:receptor complex"/>
    <property type="evidence" value="ECO:0007669"/>
    <property type="project" value="TreeGrafter"/>
</dbReference>
<evidence type="ECO:0000313" key="8">
    <source>
        <dbReference type="Proteomes" id="UP001162156"/>
    </source>
</evidence>
<feature type="compositionally biased region" description="Polar residues" evidence="5">
    <location>
        <begin position="421"/>
        <end position="431"/>
    </location>
</feature>
<dbReference type="EMBL" id="JANEYF010004179">
    <property type="protein sequence ID" value="KAJ8931966.1"/>
    <property type="molecule type" value="Genomic_DNA"/>
</dbReference>
<dbReference type="AlphaFoldDB" id="A0AAV8WZZ8"/>
<sequence length="455" mass="51380">GELLVIVEYCRFGNLQNYIFRHRDQYVDQVDPKTGRIDYTIGQKYFDRTYSTSSDGSGNESPSLKRAALNSSNYPDLPPASSKGKYQSYVSSDACTAQDMTTVTSEESEDDVTLSNSSIQPNWRSNYKGDYKGDVKPICTKDLVVWAFQAARGMDYLASRKVLHGDLAARNILLAEDNVVKICDFGLAKNMYQTDNYIKKGKGPLPVKWMAVESIRDGVFSTQSDVWSFGIVLWEFFSLARSPYPGMDADERFFQKLIEGYRMESPDYAPKEIYKMMTECWELEPLTRPSFAKLTETIGVLLESTVMGHYVDLNDPYVVLNSQRFEEGQSDYLSLLSPPTYEALSSPYYENKSFDPESLEDLGNLSMKPNTIFNPRLEEETISNSSKSSQKHVNSEDENGTELLSTVRRPSEPECEVPVQDPTSSTSQSNPGCYMPSKINEETRENTNQNTDIVG</sequence>
<evidence type="ECO:0000256" key="5">
    <source>
        <dbReference type="SAM" id="MobiDB-lite"/>
    </source>
</evidence>
<feature type="site" description="Important for interaction with phosphotyrosine-binding proteins" evidence="4">
    <location>
        <position position="310"/>
    </location>
</feature>
<feature type="region of interest" description="Disordered" evidence="5">
    <location>
        <begin position="50"/>
        <end position="85"/>
    </location>
</feature>
<dbReference type="PIRSF" id="PIRSF000615">
    <property type="entry name" value="TyrPK_CSF1-R"/>
    <property type="match status" value="1"/>
</dbReference>
<dbReference type="GO" id="GO:0004714">
    <property type="term" value="F:transmembrane receptor protein tyrosine kinase activity"/>
    <property type="evidence" value="ECO:0007669"/>
    <property type="project" value="TreeGrafter"/>
</dbReference>
<dbReference type="InterPro" id="IPR011009">
    <property type="entry name" value="Kinase-like_dom_sf"/>
</dbReference>
<feature type="binding site" evidence="2">
    <location>
        <position position="170"/>
    </location>
    <ligand>
        <name>ATP</name>
        <dbReference type="ChEBI" id="CHEBI:30616"/>
    </ligand>
</feature>
<dbReference type="PROSITE" id="PS50011">
    <property type="entry name" value="PROTEIN_KINASE_DOM"/>
    <property type="match status" value="1"/>
</dbReference>
<evidence type="ECO:0000259" key="6">
    <source>
        <dbReference type="PROSITE" id="PS50011"/>
    </source>
</evidence>
<dbReference type="PANTHER" id="PTHR24416">
    <property type="entry name" value="TYROSINE-PROTEIN KINASE RECEPTOR"/>
    <property type="match status" value="1"/>
</dbReference>
<dbReference type="Pfam" id="PF07714">
    <property type="entry name" value="PK_Tyr_Ser-Thr"/>
    <property type="match status" value="1"/>
</dbReference>
<feature type="compositionally biased region" description="Polar residues" evidence="5">
    <location>
        <begin position="50"/>
        <end position="62"/>
    </location>
</feature>
<feature type="non-terminal residue" evidence="7">
    <location>
        <position position="1"/>
    </location>
</feature>
<feature type="active site" description="Proton acceptor" evidence="1">
    <location>
        <position position="166"/>
    </location>
</feature>
<dbReference type="SUPFAM" id="SSF56112">
    <property type="entry name" value="Protein kinase-like (PK-like)"/>
    <property type="match status" value="1"/>
</dbReference>
<keyword evidence="2" id="KW-0547">Nucleotide-binding</keyword>
<feature type="region of interest" description="Disordered" evidence="5">
    <location>
        <begin position="380"/>
        <end position="455"/>
    </location>
</feature>
<dbReference type="GO" id="GO:0007169">
    <property type="term" value="P:cell surface receptor protein tyrosine kinase signaling pathway"/>
    <property type="evidence" value="ECO:0007669"/>
    <property type="project" value="TreeGrafter"/>
</dbReference>
<reference evidence="7" key="1">
    <citation type="journal article" date="2023" name="Insect Mol. Biol.">
        <title>Genome sequencing provides insights into the evolution of gene families encoding plant cell wall-degrading enzymes in longhorned beetles.</title>
        <authorList>
            <person name="Shin N.R."/>
            <person name="Okamura Y."/>
            <person name="Kirsch R."/>
            <person name="Pauchet Y."/>
        </authorList>
    </citation>
    <scope>NUCLEOTIDE SEQUENCE</scope>
    <source>
        <strain evidence="7">RBIC_L_NR</strain>
    </source>
</reference>
<dbReference type="Gene3D" id="1.10.510.10">
    <property type="entry name" value="Transferase(Phosphotransferase) domain 1"/>
    <property type="match status" value="1"/>
</dbReference>
<proteinExistence type="predicted"/>
<evidence type="ECO:0000256" key="3">
    <source>
        <dbReference type="PIRSR" id="PIRSR000615-3"/>
    </source>
</evidence>
<feature type="binding site" evidence="3">
    <location>
        <position position="171"/>
    </location>
    <ligand>
        <name>Mg(2+)</name>
        <dbReference type="ChEBI" id="CHEBI:18420"/>
    </ligand>
</feature>
<dbReference type="InterPro" id="IPR001245">
    <property type="entry name" value="Ser-Thr/Tyr_kinase_cat_dom"/>
</dbReference>
<dbReference type="PROSITE" id="PS00109">
    <property type="entry name" value="PROTEIN_KINASE_TYR"/>
    <property type="match status" value="1"/>
</dbReference>
<comment type="caution">
    <text evidence="7">The sequence shown here is derived from an EMBL/GenBank/DDBJ whole genome shotgun (WGS) entry which is preliminary data.</text>
</comment>
<dbReference type="InterPro" id="IPR050122">
    <property type="entry name" value="RTK"/>
</dbReference>
<feature type="compositionally biased region" description="Polar residues" evidence="5">
    <location>
        <begin position="382"/>
        <end position="392"/>
    </location>
</feature>
<dbReference type="GO" id="GO:0046872">
    <property type="term" value="F:metal ion binding"/>
    <property type="evidence" value="ECO:0007669"/>
    <property type="project" value="UniProtKB-KW"/>
</dbReference>
<keyword evidence="3" id="KW-0460">Magnesium</keyword>
<accession>A0AAV8WZZ8</accession>
<dbReference type="InterPro" id="IPR000719">
    <property type="entry name" value="Prot_kinase_dom"/>
</dbReference>
<dbReference type="PANTHER" id="PTHR24416:SF600">
    <property type="entry name" value="PDGF- AND VEGF-RECEPTOR RELATED, ISOFORM J"/>
    <property type="match status" value="1"/>
</dbReference>
<dbReference type="FunFam" id="1.10.510.10:FF:000373">
    <property type="entry name" value="Receptor protein-tyrosine kinase"/>
    <property type="match status" value="1"/>
</dbReference>
<keyword evidence="8" id="KW-1185">Reference proteome</keyword>
<evidence type="ECO:0000256" key="1">
    <source>
        <dbReference type="PIRSR" id="PIRSR000615-1"/>
    </source>
</evidence>
<dbReference type="GO" id="GO:0005524">
    <property type="term" value="F:ATP binding"/>
    <property type="evidence" value="ECO:0007669"/>
    <property type="project" value="UniProtKB-KW"/>
</dbReference>
<protein>
    <recommendedName>
        <fullName evidence="6">Protein kinase domain-containing protein</fullName>
    </recommendedName>
</protein>
<name>A0AAV8WZZ8_9CUCU</name>
<feature type="binding site" evidence="3">
    <location>
        <position position="184"/>
    </location>
    <ligand>
        <name>Mg(2+)</name>
        <dbReference type="ChEBI" id="CHEBI:18420"/>
    </ligand>
</feature>
<organism evidence="7 8">
    <name type="scientific">Rhamnusium bicolor</name>
    <dbReference type="NCBI Taxonomy" id="1586634"/>
    <lineage>
        <taxon>Eukaryota</taxon>
        <taxon>Metazoa</taxon>
        <taxon>Ecdysozoa</taxon>
        <taxon>Arthropoda</taxon>
        <taxon>Hexapoda</taxon>
        <taxon>Insecta</taxon>
        <taxon>Pterygota</taxon>
        <taxon>Neoptera</taxon>
        <taxon>Endopterygota</taxon>
        <taxon>Coleoptera</taxon>
        <taxon>Polyphaga</taxon>
        <taxon>Cucujiformia</taxon>
        <taxon>Chrysomeloidea</taxon>
        <taxon>Cerambycidae</taxon>
        <taxon>Lepturinae</taxon>
        <taxon>Rhagiini</taxon>
        <taxon>Rhamnusium</taxon>
    </lineage>
</organism>
<dbReference type="Proteomes" id="UP001162156">
    <property type="component" value="Unassembled WGS sequence"/>
</dbReference>
<dbReference type="InterPro" id="IPR008266">
    <property type="entry name" value="Tyr_kinase_AS"/>
</dbReference>
<evidence type="ECO:0000256" key="4">
    <source>
        <dbReference type="PIRSR" id="PIRSR000615-4"/>
    </source>
</evidence>
<dbReference type="CDD" id="cd00192">
    <property type="entry name" value="PTKc"/>
    <property type="match status" value="1"/>
</dbReference>
<feature type="domain" description="Protein kinase" evidence="6">
    <location>
        <begin position="1"/>
        <end position="318"/>
    </location>
</feature>
<evidence type="ECO:0000256" key="2">
    <source>
        <dbReference type="PIRSR" id="PIRSR000615-2"/>
    </source>
</evidence>
<gene>
    <name evidence="7" type="ORF">NQ314_015075</name>
</gene>
<feature type="compositionally biased region" description="Low complexity" evidence="5">
    <location>
        <begin position="446"/>
        <end position="455"/>
    </location>
</feature>
<evidence type="ECO:0000313" key="7">
    <source>
        <dbReference type="EMBL" id="KAJ8931966.1"/>
    </source>
</evidence>
<keyword evidence="3" id="KW-0479">Metal-binding</keyword>
<dbReference type="GO" id="GO:0005886">
    <property type="term" value="C:plasma membrane"/>
    <property type="evidence" value="ECO:0007669"/>
    <property type="project" value="TreeGrafter"/>
</dbReference>
<keyword evidence="2" id="KW-0067">ATP-binding</keyword>